<evidence type="ECO:0000256" key="1">
    <source>
        <dbReference type="ARBA" id="ARBA00004651"/>
    </source>
</evidence>
<feature type="transmembrane region" description="Helical" evidence="7">
    <location>
        <begin position="58"/>
        <end position="80"/>
    </location>
</feature>
<sequence>MAMTISLIRTLLLYIVIIVAVRLMGKRQISELQTSELVVTLLISDIAAIPMQDTGQPLVSGFIPIAVLVMCEIVVSVLMLKIPKFRRVVCGRPIVVISDGKLIQSEMKRLRMSTEDLGEQLRQRNVFSLDDVAYAIIETNGKLSVIKKPDKETPTAGMMGVALPNTGIETVVISDGILSEFAMKLCNKSPEWIRGILHAKNIRQEDVFIMTANTKGDYNIIPKERGTSL</sequence>
<dbReference type="InterPro" id="IPR007353">
    <property type="entry name" value="DUF421"/>
</dbReference>
<proteinExistence type="inferred from homology"/>
<accession>A0ABS9MHM2</accession>
<evidence type="ECO:0000256" key="3">
    <source>
        <dbReference type="ARBA" id="ARBA00022475"/>
    </source>
</evidence>
<feature type="transmembrane region" description="Helical" evidence="7">
    <location>
        <begin position="6"/>
        <end position="25"/>
    </location>
</feature>
<protein>
    <submittedName>
        <fullName evidence="9">DUF421 domain-containing protein</fullName>
    </submittedName>
</protein>
<organism evidence="9 10">
    <name type="scientific">Anaeromassilibacillus senegalensis</name>
    <dbReference type="NCBI Taxonomy" id="1673717"/>
    <lineage>
        <taxon>Bacteria</taxon>
        <taxon>Bacillati</taxon>
        <taxon>Bacillota</taxon>
        <taxon>Clostridia</taxon>
        <taxon>Eubacteriales</taxon>
        <taxon>Acutalibacteraceae</taxon>
        <taxon>Anaeromassilibacillus</taxon>
    </lineage>
</organism>
<keyword evidence="6 7" id="KW-0472">Membrane</keyword>
<keyword evidence="4 7" id="KW-0812">Transmembrane</keyword>
<evidence type="ECO:0000256" key="7">
    <source>
        <dbReference type="SAM" id="Phobius"/>
    </source>
</evidence>
<dbReference type="Proteomes" id="UP001298681">
    <property type="component" value="Unassembled WGS sequence"/>
</dbReference>
<evidence type="ECO:0000313" key="9">
    <source>
        <dbReference type="EMBL" id="MCG4610315.1"/>
    </source>
</evidence>
<comment type="similarity">
    <text evidence="2">Belongs to the UPF0702 family.</text>
</comment>
<dbReference type="RefSeq" id="WP_237966589.1">
    <property type="nucleotide sequence ID" value="NZ_JAKNHQ010000005.1"/>
</dbReference>
<gene>
    <name evidence="9" type="ORF">L0P57_05150</name>
</gene>
<reference evidence="9 10" key="1">
    <citation type="submission" date="2022-01" db="EMBL/GenBank/DDBJ databases">
        <title>Collection of gut derived symbiotic bacterial strains cultured from healthy donors.</title>
        <authorList>
            <person name="Lin H."/>
            <person name="Kohout C."/>
            <person name="Waligurski E."/>
            <person name="Pamer E.G."/>
        </authorList>
    </citation>
    <scope>NUCLEOTIDE SEQUENCE [LARGE SCALE GENOMIC DNA]</scope>
    <source>
        <strain evidence="9 10">DFI.7.58</strain>
    </source>
</reference>
<dbReference type="PANTHER" id="PTHR34582:SF6">
    <property type="entry name" value="UPF0702 TRANSMEMBRANE PROTEIN YCAP"/>
    <property type="match status" value="1"/>
</dbReference>
<dbReference type="InterPro" id="IPR023090">
    <property type="entry name" value="UPF0702_alpha/beta_dom_sf"/>
</dbReference>
<keyword evidence="3" id="KW-1003">Cell membrane</keyword>
<name>A0ABS9MHM2_9FIRM</name>
<dbReference type="Pfam" id="PF04239">
    <property type="entry name" value="DUF421"/>
    <property type="match status" value="1"/>
</dbReference>
<evidence type="ECO:0000259" key="8">
    <source>
        <dbReference type="Pfam" id="PF04239"/>
    </source>
</evidence>
<feature type="domain" description="YetF C-terminal" evidence="8">
    <location>
        <begin position="81"/>
        <end position="212"/>
    </location>
</feature>
<evidence type="ECO:0000256" key="6">
    <source>
        <dbReference type="ARBA" id="ARBA00023136"/>
    </source>
</evidence>
<dbReference type="EMBL" id="JAKNHQ010000005">
    <property type="protein sequence ID" value="MCG4610315.1"/>
    <property type="molecule type" value="Genomic_DNA"/>
</dbReference>
<evidence type="ECO:0000256" key="2">
    <source>
        <dbReference type="ARBA" id="ARBA00006448"/>
    </source>
</evidence>
<keyword evidence="10" id="KW-1185">Reference proteome</keyword>
<dbReference type="Gene3D" id="3.30.240.20">
    <property type="entry name" value="bsu07140 like domains"/>
    <property type="match status" value="2"/>
</dbReference>
<evidence type="ECO:0000256" key="4">
    <source>
        <dbReference type="ARBA" id="ARBA00022692"/>
    </source>
</evidence>
<evidence type="ECO:0000313" key="10">
    <source>
        <dbReference type="Proteomes" id="UP001298681"/>
    </source>
</evidence>
<comment type="caution">
    <text evidence="9">The sequence shown here is derived from an EMBL/GenBank/DDBJ whole genome shotgun (WGS) entry which is preliminary data.</text>
</comment>
<dbReference type="PANTHER" id="PTHR34582">
    <property type="entry name" value="UPF0702 TRANSMEMBRANE PROTEIN YCAP"/>
    <property type="match status" value="1"/>
</dbReference>
<keyword evidence="5 7" id="KW-1133">Transmembrane helix</keyword>
<comment type="subcellular location">
    <subcellularLocation>
        <location evidence="1">Cell membrane</location>
        <topology evidence="1">Multi-pass membrane protein</topology>
    </subcellularLocation>
</comment>
<evidence type="ECO:0000256" key="5">
    <source>
        <dbReference type="ARBA" id="ARBA00022989"/>
    </source>
</evidence>